<keyword evidence="4" id="KW-0378">Hydrolase</keyword>
<dbReference type="Gene3D" id="3.40.50.1110">
    <property type="entry name" value="SGNH hydrolase"/>
    <property type="match status" value="1"/>
</dbReference>
<dbReference type="InterPro" id="IPR013830">
    <property type="entry name" value="SGNH_hydro"/>
</dbReference>
<dbReference type="PANTHER" id="PTHR21325">
    <property type="entry name" value="PHOSPHOLIPASE B, PLB1"/>
    <property type="match status" value="1"/>
</dbReference>
<comment type="caution">
    <text evidence="4">The sequence shown here is derived from an EMBL/GenBank/DDBJ whole genome shotgun (WGS) entry which is preliminary data.</text>
</comment>
<organism evidence="4 5">
    <name type="scientific">Streptomyces xiangluensis</name>
    <dbReference type="NCBI Taxonomy" id="2665720"/>
    <lineage>
        <taxon>Bacteria</taxon>
        <taxon>Bacillati</taxon>
        <taxon>Actinomycetota</taxon>
        <taxon>Actinomycetes</taxon>
        <taxon>Kitasatosporales</taxon>
        <taxon>Streptomycetaceae</taxon>
        <taxon>Streptomyces</taxon>
    </lineage>
</organism>
<dbReference type="InterPro" id="IPR038885">
    <property type="entry name" value="PLB1"/>
</dbReference>
<proteinExistence type="predicted"/>
<dbReference type="PROSITE" id="PS51257">
    <property type="entry name" value="PROKAR_LIPOPROTEIN"/>
    <property type="match status" value="1"/>
</dbReference>
<dbReference type="RefSeq" id="WP_386348198.1">
    <property type="nucleotide sequence ID" value="NZ_JBHSFG010000060.1"/>
</dbReference>
<dbReference type="EMBL" id="JBHSFG010000060">
    <property type="protein sequence ID" value="MFC4469346.1"/>
    <property type="molecule type" value="Genomic_DNA"/>
</dbReference>
<keyword evidence="5" id="KW-1185">Reference proteome</keyword>
<evidence type="ECO:0000256" key="2">
    <source>
        <dbReference type="SAM" id="SignalP"/>
    </source>
</evidence>
<dbReference type="CDD" id="cd01832">
    <property type="entry name" value="SGNH_hydrolase_like_1"/>
    <property type="match status" value="1"/>
</dbReference>
<gene>
    <name evidence="4" type="ORF">ACFPH6_33350</name>
</gene>
<feature type="domain" description="SGNH hydrolase-type esterase" evidence="3">
    <location>
        <begin position="64"/>
        <end position="287"/>
    </location>
</feature>
<sequence length="309" mass="32905">MRKRSYRSRAVAVTAAAALLGIVGTAGCDAVGGNEAAPTGSTSRSKPSTKPTPAWDLSPNSIAAVGDSITRAFDACEALSDCPKVSWATGTDAKVNSLAVRLLGKAGAAQRSWNYAKTGAQMAELDVQMSQAATRKPELVTVLAGANDACQPTVPAMTPVPEFRAQFEDAMSTLREASPKTQVFVASVPDLKRLWSIGRTSEASKRLWKLGICPSMLADPDDLGAASTSRRDSVQDRVKEYNAVLEEVCAKDKLCRFDTGAVYKYRFATAQLSTVDWFHPSTSGQKLLAEMAYRVVTAPKPADLKLPTG</sequence>
<dbReference type="PANTHER" id="PTHR21325:SF31">
    <property type="entry name" value="GH22081P-RELATED"/>
    <property type="match status" value="1"/>
</dbReference>
<name>A0ABV8YYE5_9ACTN</name>
<evidence type="ECO:0000259" key="3">
    <source>
        <dbReference type="Pfam" id="PF13472"/>
    </source>
</evidence>
<feature type="signal peptide" evidence="2">
    <location>
        <begin position="1"/>
        <end position="28"/>
    </location>
</feature>
<evidence type="ECO:0000313" key="4">
    <source>
        <dbReference type="EMBL" id="MFC4469346.1"/>
    </source>
</evidence>
<protein>
    <submittedName>
        <fullName evidence="4">SGNH/GDSL hydrolase family protein</fullName>
        <ecNumber evidence="4">3.1.-.-</ecNumber>
    </submittedName>
</protein>
<dbReference type="EC" id="3.1.-.-" evidence="4"/>
<dbReference type="GO" id="GO:0016787">
    <property type="term" value="F:hydrolase activity"/>
    <property type="evidence" value="ECO:0007669"/>
    <property type="project" value="UniProtKB-KW"/>
</dbReference>
<keyword evidence="2" id="KW-0732">Signal</keyword>
<feature type="region of interest" description="Disordered" evidence="1">
    <location>
        <begin position="34"/>
        <end position="57"/>
    </location>
</feature>
<dbReference type="InterPro" id="IPR036514">
    <property type="entry name" value="SGNH_hydro_sf"/>
</dbReference>
<evidence type="ECO:0000313" key="5">
    <source>
        <dbReference type="Proteomes" id="UP001596012"/>
    </source>
</evidence>
<feature type="chain" id="PRO_5046595554" evidence="2">
    <location>
        <begin position="29"/>
        <end position="309"/>
    </location>
</feature>
<evidence type="ECO:0000256" key="1">
    <source>
        <dbReference type="SAM" id="MobiDB-lite"/>
    </source>
</evidence>
<dbReference type="Pfam" id="PF13472">
    <property type="entry name" value="Lipase_GDSL_2"/>
    <property type="match status" value="1"/>
</dbReference>
<dbReference type="Proteomes" id="UP001596012">
    <property type="component" value="Unassembled WGS sequence"/>
</dbReference>
<dbReference type="SUPFAM" id="SSF52266">
    <property type="entry name" value="SGNH hydrolase"/>
    <property type="match status" value="1"/>
</dbReference>
<feature type="compositionally biased region" description="Low complexity" evidence="1">
    <location>
        <begin position="38"/>
        <end position="53"/>
    </location>
</feature>
<reference evidence="5" key="1">
    <citation type="journal article" date="2019" name="Int. J. Syst. Evol. Microbiol.">
        <title>The Global Catalogue of Microorganisms (GCM) 10K type strain sequencing project: providing services to taxonomists for standard genome sequencing and annotation.</title>
        <authorList>
            <consortium name="The Broad Institute Genomics Platform"/>
            <consortium name="The Broad Institute Genome Sequencing Center for Infectious Disease"/>
            <person name="Wu L."/>
            <person name="Ma J."/>
        </authorList>
    </citation>
    <scope>NUCLEOTIDE SEQUENCE [LARGE SCALE GENOMIC DNA]</scope>
    <source>
        <strain evidence="5">DT43</strain>
    </source>
</reference>
<accession>A0ABV8YYE5</accession>